<dbReference type="AlphaFoldDB" id="R2R5E4"/>
<dbReference type="Pfam" id="PF07949">
    <property type="entry name" value="YbbR"/>
    <property type="match status" value="3"/>
</dbReference>
<feature type="region of interest" description="Disordered" evidence="1">
    <location>
        <begin position="318"/>
        <end position="385"/>
    </location>
</feature>
<dbReference type="PANTHER" id="PTHR37804">
    <property type="entry name" value="CDAA REGULATORY PROTEIN CDAR"/>
    <property type="match status" value="1"/>
</dbReference>
<evidence type="ECO:0000313" key="2">
    <source>
        <dbReference type="EMBL" id="EOI03001.1"/>
    </source>
</evidence>
<dbReference type="eggNOG" id="COG4856">
    <property type="taxonomic scope" value="Bacteria"/>
</dbReference>
<dbReference type="HOGENOM" id="CLU_039811_2_2_9"/>
<evidence type="ECO:0000256" key="1">
    <source>
        <dbReference type="SAM" id="MobiDB-lite"/>
    </source>
</evidence>
<gene>
    <name evidence="3" type="ORF">I586_01120</name>
    <name evidence="2" type="ORF">UAY_00746</name>
</gene>
<accession>R2R5E4</accession>
<dbReference type="Gene3D" id="2.170.120.40">
    <property type="entry name" value="YbbR-like domain"/>
    <property type="match status" value="2"/>
</dbReference>
<evidence type="ECO:0000313" key="5">
    <source>
        <dbReference type="Proteomes" id="UP000014157"/>
    </source>
</evidence>
<evidence type="ECO:0000313" key="4">
    <source>
        <dbReference type="Proteomes" id="UP000013781"/>
    </source>
</evidence>
<feature type="compositionally biased region" description="Polar residues" evidence="1">
    <location>
        <begin position="318"/>
        <end position="327"/>
    </location>
</feature>
<dbReference type="InterPro" id="IPR053154">
    <property type="entry name" value="c-di-AMP_regulator"/>
</dbReference>
<protein>
    <recommendedName>
        <fullName evidence="6">YbbR-like protein</fullName>
    </recommendedName>
</protein>
<dbReference type="Proteomes" id="UP000014157">
    <property type="component" value="Unassembled WGS sequence"/>
</dbReference>
<dbReference type="RefSeq" id="WP_010764145.1">
    <property type="nucleotide sequence ID" value="NZ_ASWB01000001.1"/>
</dbReference>
<dbReference type="InterPro" id="IPR012505">
    <property type="entry name" value="YbbR"/>
</dbReference>
<reference evidence="2 4" key="1">
    <citation type="submission" date="2013-02" db="EMBL/GenBank/DDBJ databases">
        <title>The Genome Sequence of Enterococcus moraviensis BAA-383.</title>
        <authorList>
            <consortium name="The Broad Institute Genome Sequencing Platform"/>
            <consortium name="The Broad Institute Genome Sequencing Center for Infectious Disease"/>
            <person name="Earl A.M."/>
            <person name="Gilmore M.S."/>
            <person name="Lebreton F."/>
            <person name="Walker B."/>
            <person name="Young S.K."/>
            <person name="Zeng Q."/>
            <person name="Gargeya S."/>
            <person name="Fitzgerald M."/>
            <person name="Haas B."/>
            <person name="Abouelleil A."/>
            <person name="Alvarado L."/>
            <person name="Arachchi H.M."/>
            <person name="Berlin A.M."/>
            <person name="Chapman S.B."/>
            <person name="Dewar J."/>
            <person name="Goldberg J."/>
            <person name="Griggs A."/>
            <person name="Gujja S."/>
            <person name="Hansen M."/>
            <person name="Howarth C."/>
            <person name="Imamovic A."/>
            <person name="Larimer J."/>
            <person name="McCowan C."/>
            <person name="Murphy C."/>
            <person name="Neiman D."/>
            <person name="Pearson M."/>
            <person name="Priest M."/>
            <person name="Roberts A."/>
            <person name="Saif S."/>
            <person name="Shea T."/>
            <person name="Sisk P."/>
            <person name="Sykes S."/>
            <person name="Wortman J."/>
            <person name="Nusbaum C."/>
            <person name="Birren B."/>
        </authorList>
    </citation>
    <scope>NUCLEOTIDE SEQUENCE [LARGE SCALE GENOMIC DNA]</scope>
    <source>
        <strain evidence="2 4">ATCC BAA-383</strain>
    </source>
</reference>
<dbReference type="Gene3D" id="2.170.120.30">
    <property type="match status" value="1"/>
</dbReference>
<dbReference type="STRING" id="155617.RV09_GL002752"/>
<comment type="caution">
    <text evidence="2">The sequence shown here is derived from an EMBL/GenBank/DDBJ whole genome shotgun (WGS) entry which is preliminary data.</text>
</comment>
<sequence>MRKSSQSNWFSGLLALLFALLLFFNANSSGNISNISSTNQVYDEMLYNIPVQVEYDQTKYFVSGYEETVNVHLSSANRIQLNLESNEDTRNFQVVADLTKTPLGTSEIQLRVKGLSTAVTAEVEPKTITVTIEKKVTRTFDVEAQLPETIEADGYKVDNVSLSPKTVEITTGEETAKAITRVVAPLSNVKQSVDTIKQTVNVQALDAKGQVLSIENPAPQVKVVVDLTLPSKEVGLSISPTGSPPSGVEHYTFNLSEQKVEIRGTKSVLDAIDTIDLPVDVSNIKSSTKQKVKIPTNAEYIVSPEEVDVTINPVFAGTSSSFSETRGQSSTTTATSQSLPQPVPSSEKTTSSSSTPSTSSSSSVDSTAENEIESGNSSLSINQAD</sequence>
<evidence type="ECO:0008006" key="6">
    <source>
        <dbReference type="Google" id="ProtNLM"/>
    </source>
</evidence>
<feature type="compositionally biased region" description="Low complexity" evidence="1">
    <location>
        <begin position="328"/>
        <end position="338"/>
    </location>
</feature>
<dbReference type="EMBL" id="AJAS01000008">
    <property type="protein sequence ID" value="EOI03001.1"/>
    <property type="molecule type" value="Genomic_DNA"/>
</dbReference>
<evidence type="ECO:0000313" key="3">
    <source>
        <dbReference type="EMBL" id="EOT74122.1"/>
    </source>
</evidence>
<dbReference type="OrthoDB" id="2960905at2"/>
<organism evidence="2 4">
    <name type="scientific">Enterococcus moraviensis ATCC BAA-383</name>
    <dbReference type="NCBI Taxonomy" id="1158609"/>
    <lineage>
        <taxon>Bacteria</taxon>
        <taxon>Bacillati</taxon>
        <taxon>Bacillota</taxon>
        <taxon>Bacilli</taxon>
        <taxon>Lactobacillales</taxon>
        <taxon>Enterococcaceae</taxon>
        <taxon>Enterococcus</taxon>
    </lineage>
</organism>
<keyword evidence="5" id="KW-1185">Reference proteome</keyword>
<dbReference type="PANTHER" id="PTHR37804:SF1">
    <property type="entry name" value="CDAA REGULATORY PROTEIN CDAR"/>
    <property type="match status" value="1"/>
</dbReference>
<dbReference type="EMBL" id="ASWB01000001">
    <property type="protein sequence ID" value="EOT74122.1"/>
    <property type="molecule type" value="Genomic_DNA"/>
</dbReference>
<dbReference type="Proteomes" id="UP000013781">
    <property type="component" value="Unassembled WGS sequence"/>
</dbReference>
<dbReference type="PATRIC" id="fig|1158609.3.peg.710"/>
<reference evidence="3 5" key="2">
    <citation type="submission" date="2013-03" db="EMBL/GenBank/DDBJ databases">
        <title>The Genome Sequence of Enterococcus moraviensis BAA-383 (PacBio/Illumina hybrid assembly).</title>
        <authorList>
            <consortium name="The Broad Institute Genomics Platform"/>
            <consortium name="The Broad Institute Genome Sequencing Center for Infectious Disease"/>
            <person name="Earl A."/>
            <person name="Russ C."/>
            <person name="Gilmore M."/>
            <person name="Surin D."/>
            <person name="Walker B."/>
            <person name="Young S."/>
            <person name="Zeng Q."/>
            <person name="Gargeya S."/>
            <person name="Fitzgerald M."/>
            <person name="Haas B."/>
            <person name="Abouelleil A."/>
            <person name="Allen A.W."/>
            <person name="Alvarado L."/>
            <person name="Arachchi H.M."/>
            <person name="Berlin A.M."/>
            <person name="Chapman S.B."/>
            <person name="Gainer-Dewar J."/>
            <person name="Goldberg J."/>
            <person name="Griggs A."/>
            <person name="Gujja S."/>
            <person name="Hansen M."/>
            <person name="Howarth C."/>
            <person name="Imamovic A."/>
            <person name="Ireland A."/>
            <person name="Larimer J."/>
            <person name="McCowan C."/>
            <person name="Murphy C."/>
            <person name="Pearson M."/>
            <person name="Poon T.W."/>
            <person name="Priest M."/>
            <person name="Roberts A."/>
            <person name="Saif S."/>
            <person name="Shea T."/>
            <person name="Sisk P."/>
            <person name="Sykes S."/>
            <person name="Wortman J."/>
            <person name="Nusbaum C."/>
            <person name="Birren B."/>
        </authorList>
    </citation>
    <scope>NUCLEOTIDE SEQUENCE [LARGE SCALE GENOMIC DNA]</scope>
    <source>
        <strain evidence="3 5">ATCC BAA-383</strain>
    </source>
</reference>
<proteinExistence type="predicted"/>
<feature type="compositionally biased region" description="Polar residues" evidence="1">
    <location>
        <begin position="373"/>
        <end position="385"/>
    </location>
</feature>
<feature type="compositionally biased region" description="Low complexity" evidence="1">
    <location>
        <begin position="345"/>
        <end position="367"/>
    </location>
</feature>
<name>R2R5E4_9ENTE</name>